<feature type="transmembrane region" description="Helical" evidence="2">
    <location>
        <begin position="74"/>
        <end position="97"/>
    </location>
</feature>
<dbReference type="OrthoDB" id="120556at2759"/>
<feature type="transmembrane region" description="Helical" evidence="2">
    <location>
        <begin position="385"/>
        <end position="404"/>
    </location>
</feature>
<feature type="transmembrane region" description="Helical" evidence="2">
    <location>
        <begin position="23"/>
        <end position="45"/>
    </location>
</feature>
<dbReference type="Gene3D" id="3.80.10.10">
    <property type="entry name" value="Ribonuclease Inhibitor"/>
    <property type="match status" value="1"/>
</dbReference>
<evidence type="ECO:0000313" key="4">
    <source>
        <dbReference type="Proteomes" id="UP001165083"/>
    </source>
</evidence>
<keyword evidence="2" id="KW-1133">Transmembrane helix</keyword>
<protein>
    <submittedName>
        <fullName evidence="3">Unnamed protein product</fullName>
    </submittedName>
</protein>
<feature type="transmembrane region" description="Helical" evidence="2">
    <location>
        <begin position="204"/>
        <end position="224"/>
    </location>
</feature>
<feature type="compositionally biased region" description="Basic and acidic residues" evidence="1">
    <location>
        <begin position="124"/>
        <end position="135"/>
    </location>
</feature>
<dbReference type="Proteomes" id="UP001165083">
    <property type="component" value="Unassembled WGS sequence"/>
</dbReference>
<dbReference type="EMBL" id="BSXW01012459">
    <property type="protein sequence ID" value="GMF65289.1"/>
    <property type="molecule type" value="Genomic_DNA"/>
</dbReference>
<dbReference type="AlphaFoldDB" id="A0A9W6YEA2"/>
<keyword evidence="2" id="KW-0472">Membrane</keyword>
<evidence type="ECO:0000313" key="3">
    <source>
        <dbReference type="EMBL" id="GMF65289.1"/>
    </source>
</evidence>
<evidence type="ECO:0000256" key="2">
    <source>
        <dbReference type="SAM" id="Phobius"/>
    </source>
</evidence>
<sequence>MANTGKATSSLQYVDLSLWSFGLWWVLLFAVHLVTCGYNAAYAMAYWQLQDTYLYLCLEYSGIGMPAEKHHKIAIVNAILAAMHGACLLWMVGASLWQRELAFSPFAHSGSDSFRTSRRGSSKKAVDPTADDRYGSRLSSRLSSASERTSQLYSQIWGRQGLLGVNGNKFHVILIARELLETILQTVQAYRMSWYLPRMLLNRFYLTLLVLNCWSSVFIYSLFYRRDEARRRFACLVCDCILDLISCIGVPLIIVLSYINEYDPKLTGFDMEKWYDDVWSAHALNEFQMVVVVSWSDLASRVFFSLGLIFTMTNLKELLRRAPRANKRRIATTANSIRVIDKKTKHEVIGSVLSRIELARDPTHVEVGNSETGFRTRLGRISLHLVHMLFGIWGIAVLALHIQASIQAKSSQCVLQVHPWAVSQPSCYLAVLDCHSLGITGKIDEIETKWSEFDRFSVVTLVMRHCSTLEIPDMLGDFHQTTGIKVYNSTILRWEASAAITNTNHPEMIWFYLVRVNLTNGILPEGAQATDFPGKLYDIEFCYTNLQSLPDDLDSKWLVGTSIYMEYCQLTSVPLVLTRLDPYYLFLSGNPITELPSEIFEVPGMYHLGLGNTSLTELPRNVSNFSPLLSFVQLTNTNISFFWSWIDTLLERSLNSESPLKMGGSTYCADRDKILSGEADSFSVLPSDKYSAMLTNASEANWDVLLQLVDCHLMVSRAFYPIVFEDSISSLKL</sequence>
<dbReference type="InterPro" id="IPR032675">
    <property type="entry name" value="LRR_dom_sf"/>
</dbReference>
<comment type="caution">
    <text evidence="3">The sequence shown here is derived from an EMBL/GenBank/DDBJ whole genome shotgun (WGS) entry which is preliminary data.</text>
</comment>
<proteinExistence type="predicted"/>
<accession>A0A9W6YEA2</accession>
<dbReference type="SUPFAM" id="SSF52058">
    <property type="entry name" value="L domain-like"/>
    <property type="match status" value="1"/>
</dbReference>
<keyword evidence="4" id="KW-1185">Reference proteome</keyword>
<feature type="transmembrane region" description="Helical" evidence="2">
    <location>
        <begin position="236"/>
        <end position="259"/>
    </location>
</feature>
<gene>
    <name evidence="3" type="ORF">Plil01_001797600</name>
</gene>
<evidence type="ECO:0000256" key="1">
    <source>
        <dbReference type="SAM" id="MobiDB-lite"/>
    </source>
</evidence>
<keyword evidence="2" id="KW-0812">Transmembrane</keyword>
<reference evidence="3" key="1">
    <citation type="submission" date="2023-04" db="EMBL/GenBank/DDBJ databases">
        <title>Phytophthora lilii NBRC 32176.</title>
        <authorList>
            <person name="Ichikawa N."/>
            <person name="Sato H."/>
            <person name="Tonouchi N."/>
        </authorList>
    </citation>
    <scope>NUCLEOTIDE SEQUENCE</scope>
    <source>
        <strain evidence="3">NBRC 32176</strain>
    </source>
</reference>
<name>A0A9W6YEA2_9STRA</name>
<organism evidence="3 4">
    <name type="scientific">Phytophthora lilii</name>
    <dbReference type="NCBI Taxonomy" id="2077276"/>
    <lineage>
        <taxon>Eukaryota</taxon>
        <taxon>Sar</taxon>
        <taxon>Stramenopiles</taxon>
        <taxon>Oomycota</taxon>
        <taxon>Peronosporomycetes</taxon>
        <taxon>Peronosporales</taxon>
        <taxon>Peronosporaceae</taxon>
        <taxon>Phytophthora</taxon>
    </lineage>
</organism>
<feature type="transmembrane region" description="Helical" evidence="2">
    <location>
        <begin position="298"/>
        <end position="319"/>
    </location>
</feature>
<feature type="region of interest" description="Disordered" evidence="1">
    <location>
        <begin position="109"/>
        <end position="142"/>
    </location>
</feature>